<dbReference type="InterPro" id="IPR036179">
    <property type="entry name" value="Ig-like_dom_sf"/>
</dbReference>
<dbReference type="GO" id="GO:0007160">
    <property type="term" value="P:cell-matrix adhesion"/>
    <property type="evidence" value="ECO:0007669"/>
    <property type="project" value="TreeGrafter"/>
</dbReference>
<protein>
    <recommendedName>
        <fullName evidence="1">Ig-like domain-containing protein</fullName>
    </recommendedName>
</protein>
<dbReference type="GO" id="GO:0006954">
    <property type="term" value="P:inflammatory response"/>
    <property type="evidence" value="ECO:0007669"/>
    <property type="project" value="TreeGrafter"/>
</dbReference>
<dbReference type="PANTHER" id="PTHR15317:SF1">
    <property type="entry name" value="T-CELL SURFACE PROTEIN TACTILE"/>
    <property type="match status" value="1"/>
</dbReference>
<accession>A0AA40LRW2</accession>
<dbReference type="AlphaFoldDB" id="A0AA40LRW2"/>
<evidence type="ECO:0000313" key="2">
    <source>
        <dbReference type="EMBL" id="KAK1343876.1"/>
    </source>
</evidence>
<comment type="caution">
    <text evidence="2">The sequence shown here is derived from an EMBL/GenBank/DDBJ whole genome shotgun (WGS) entry which is preliminary data.</text>
</comment>
<keyword evidence="3" id="KW-1185">Reference proteome</keyword>
<dbReference type="SMART" id="SM00409">
    <property type="entry name" value="IG"/>
    <property type="match status" value="2"/>
</dbReference>
<dbReference type="EMBL" id="JAULJE010000004">
    <property type="protein sequence ID" value="KAK1343876.1"/>
    <property type="molecule type" value="Genomic_DNA"/>
</dbReference>
<evidence type="ECO:0000259" key="1">
    <source>
        <dbReference type="PROSITE" id="PS50835"/>
    </source>
</evidence>
<dbReference type="PANTHER" id="PTHR15317">
    <property type="entry name" value="T-CELL SURFACE PROTEIN TACTILE"/>
    <property type="match status" value="1"/>
</dbReference>
<dbReference type="Proteomes" id="UP001177744">
    <property type="component" value="Unassembled WGS sequence"/>
</dbReference>
<dbReference type="PROSITE" id="PS50835">
    <property type="entry name" value="IG_LIKE"/>
    <property type="match status" value="1"/>
</dbReference>
<sequence length="520" mass="58971">MEKKWTYRAVYSIIQIHFVRGIWEGKFNAGEDIYTLPGSDVNLTCQTQKKGILVQMQWSKVTKKVDLIALYHPQYGFHCASGVPCKSLVTFTETPGNVSTWTLHLRNMSSSLSGKYECSFIFYPQGSQTKIYNLLIQKNVIQEEWRSNNTIEIEINQTLEIPCLQNISSEISSEFTFAWLVEDNGTQETLFTQDHPISKATLFKDRVKLGADYGLYLSPVQIHDDDRKFSCHVTVRPGKILRSSTRVKVFAKPEIPMIMENNSMDVLGERTFTCSLRNVFPTANLTWFIERSFPQGEREEIYITNEERKDKSGFLNVKSVFTRVYGNEPAQSNNLTMWCMAQTPGPGNKVWNISSEKITFSLGSVNPPTDPALGITESTLGTQSSPANNRSPTGRLNLNLSWFKLILTKLTKVGKQIINFYVDASQKIKSEADTCLAQTIINRFYIILKHDNLCSSSLLFSRLFFCLFVCFALQNFNLCQDKKEKTWSPHPVAPNCPPLQACCRAVGMGASLVWHTGQEL</sequence>
<dbReference type="Gene3D" id="2.60.40.10">
    <property type="entry name" value="Immunoglobulins"/>
    <property type="match status" value="3"/>
</dbReference>
<proteinExistence type="predicted"/>
<dbReference type="InterPro" id="IPR042381">
    <property type="entry name" value="CD96"/>
</dbReference>
<dbReference type="InterPro" id="IPR007110">
    <property type="entry name" value="Ig-like_dom"/>
</dbReference>
<feature type="domain" description="Ig-like" evidence="1">
    <location>
        <begin position="253"/>
        <end position="359"/>
    </location>
</feature>
<dbReference type="SUPFAM" id="SSF48726">
    <property type="entry name" value="Immunoglobulin"/>
    <property type="match status" value="2"/>
</dbReference>
<dbReference type="InterPro" id="IPR013783">
    <property type="entry name" value="Ig-like_fold"/>
</dbReference>
<evidence type="ECO:0000313" key="3">
    <source>
        <dbReference type="Proteomes" id="UP001177744"/>
    </source>
</evidence>
<gene>
    <name evidence="2" type="ORF">QTO34_014431</name>
</gene>
<reference evidence="2" key="1">
    <citation type="submission" date="2023-06" db="EMBL/GenBank/DDBJ databases">
        <title>Reference genome for the Northern bat (Eptesicus nilssonii), a most northern bat species.</title>
        <authorList>
            <person name="Laine V.N."/>
            <person name="Pulliainen A.T."/>
            <person name="Lilley T.M."/>
        </authorList>
    </citation>
    <scope>NUCLEOTIDE SEQUENCE</scope>
    <source>
        <strain evidence="2">BLF_Eptnil</strain>
        <tissue evidence="2">Kidney</tissue>
    </source>
</reference>
<organism evidence="2 3">
    <name type="scientific">Cnephaeus nilssonii</name>
    <name type="common">Northern bat</name>
    <name type="synonym">Eptesicus nilssonii</name>
    <dbReference type="NCBI Taxonomy" id="3371016"/>
    <lineage>
        <taxon>Eukaryota</taxon>
        <taxon>Metazoa</taxon>
        <taxon>Chordata</taxon>
        <taxon>Craniata</taxon>
        <taxon>Vertebrata</taxon>
        <taxon>Euteleostomi</taxon>
        <taxon>Mammalia</taxon>
        <taxon>Eutheria</taxon>
        <taxon>Laurasiatheria</taxon>
        <taxon>Chiroptera</taxon>
        <taxon>Yangochiroptera</taxon>
        <taxon>Vespertilionidae</taxon>
        <taxon>Cnephaeus</taxon>
    </lineage>
</organism>
<dbReference type="InterPro" id="IPR003599">
    <property type="entry name" value="Ig_sub"/>
</dbReference>
<name>A0AA40LRW2_CNENI</name>